<proteinExistence type="predicted"/>
<dbReference type="EMBL" id="JAVRJZ010000015">
    <property type="protein sequence ID" value="KAK2712468.1"/>
    <property type="molecule type" value="Genomic_DNA"/>
</dbReference>
<evidence type="ECO:0000313" key="2">
    <source>
        <dbReference type="EMBL" id="KAK2712468.1"/>
    </source>
</evidence>
<accession>A0AA88KYN3</accession>
<organism evidence="2 3">
    <name type="scientific">Artemia franciscana</name>
    <name type="common">Brine shrimp</name>
    <name type="synonym">Artemia sanfranciscana</name>
    <dbReference type="NCBI Taxonomy" id="6661"/>
    <lineage>
        <taxon>Eukaryota</taxon>
        <taxon>Metazoa</taxon>
        <taxon>Ecdysozoa</taxon>
        <taxon>Arthropoda</taxon>
        <taxon>Crustacea</taxon>
        <taxon>Branchiopoda</taxon>
        <taxon>Anostraca</taxon>
        <taxon>Artemiidae</taxon>
        <taxon>Artemia</taxon>
    </lineage>
</organism>
<name>A0AA88KYN3_ARTSF</name>
<evidence type="ECO:0000313" key="3">
    <source>
        <dbReference type="Proteomes" id="UP001187531"/>
    </source>
</evidence>
<dbReference type="AlphaFoldDB" id="A0AA88KYN3"/>
<reference evidence="2" key="1">
    <citation type="submission" date="2023-07" db="EMBL/GenBank/DDBJ databases">
        <title>Chromosome-level genome assembly of Artemia franciscana.</title>
        <authorList>
            <person name="Jo E."/>
        </authorList>
    </citation>
    <scope>NUCLEOTIDE SEQUENCE</scope>
    <source>
        <tissue evidence="2">Whole body</tissue>
    </source>
</reference>
<feature type="region of interest" description="Disordered" evidence="1">
    <location>
        <begin position="65"/>
        <end position="84"/>
    </location>
</feature>
<keyword evidence="3" id="KW-1185">Reference proteome</keyword>
<sequence length="253" mass="28193">RRLMLVFQMAHIVHFLIIGIIFNFVTAVEEAEKISFTLSHLEDESLSNLPDFNYFQRRAFEKKAKEGSDGTSASPGGTASTPPTEPWCYEFTWPGTGGIQNLSLINLECSSGKTNPCFQPFVFGWENNMLSDKEPDPEALKEQCLESGCPVQPWKIASKKKCIKYSFRIAGGDTYQNITRFVGVAQEEVTNAGTGNKFRPAADGCYLDKKDGNFITEVCICTPKLGEDACNWANQVQFSISMLFIIAIIAIYH</sequence>
<evidence type="ECO:0000256" key="1">
    <source>
        <dbReference type="SAM" id="MobiDB-lite"/>
    </source>
</evidence>
<feature type="non-terminal residue" evidence="2">
    <location>
        <position position="253"/>
    </location>
</feature>
<protein>
    <submittedName>
        <fullName evidence="2">Uncharacterized protein</fullName>
    </submittedName>
</protein>
<dbReference type="Proteomes" id="UP001187531">
    <property type="component" value="Unassembled WGS sequence"/>
</dbReference>
<comment type="caution">
    <text evidence="2">The sequence shown here is derived from an EMBL/GenBank/DDBJ whole genome shotgun (WGS) entry which is preliminary data.</text>
</comment>
<gene>
    <name evidence="2" type="ORF">QYM36_011229</name>
</gene>
<feature type="compositionally biased region" description="Polar residues" evidence="1">
    <location>
        <begin position="69"/>
        <end position="82"/>
    </location>
</feature>